<evidence type="ECO:0000313" key="2">
    <source>
        <dbReference type="Proteomes" id="UP001321861"/>
    </source>
</evidence>
<keyword evidence="2" id="KW-1185">Reference proteome</keyword>
<dbReference type="Proteomes" id="UP001321861">
    <property type="component" value="Chromosome"/>
</dbReference>
<gene>
    <name evidence="1" type="ORF">XA3_03680</name>
</gene>
<proteinExistence type="predicted"/>
<evidence type="ECO:0000313" key="1">
    <source>
        <dbReference type="EMBL" id="BDR57927.1"/>
    </source>
</evidence>
<dbReference type="RefSeq" id="WP_317635856.1">
    <property type="nucleotide sequence ID" value="NZ_AP026802.1"/>
</dbReference>
<name>A0AAU9DM12_9LACO</name>
<protein>
    <submittedName>
        <fullName evidence="1">Uncharacterized protein</fullName>
    </submittedName>
</protein>
<reference evidence="1 2" key="1">
    <citation type="journal article" date="2023" name="Microbiol. Spectr.">
        <title>Symbiosis of Carpenter Bees with Uncharacterized Lactic Acid Bacteria Showing NAD Auxotrophy.</title>
        <authorList>
            <person name="Kawasaki S."/>
            <person name="Ozawa K."/>
            <person name="Mori T."/>
            <person name="Yamamoto A."/>
            <person name="Ito M."/>
            <person name="Ohkuma M."/>
            <person name="Sakamoto M."/>
            <person name="Matsutani M."/>
        </authorList>
    </citation>
    <scope>NUCLEOTIDE SEQUENCE [LARGE SCALE GENOMIC DNA]</scope>
    <source>
        <strain evidence="1 2">XA3</strain>
    </source>
</reference>
<sequence length="141" mass="16386">MTGNKYRGLKGIYYEAVKHRDLESYRKMVDSRRNNELAVHTGLTMAPLVNEFRTSDQFEIFYLPALQISQLEEEIFTLSHQIDKKMALIPEVAQEQIFNNNLVDELQSTNDIEGVKSSKEEISQTFERLKKVKSARNVFLV</sequence>
<dbReference type="EMBL" id="AP026802">
    <property type="protein sequence ID" value="BDR57927.1"/>
    <property type="molecule type" value="Genomic_DNA"/>
</dbReference>
<organism evidence="1 2">
    <name type="scientific">Xylocopilactobacillus apicola</name>
    <dbReference type="NCBI Taxonomy" id="2932184"/>
    <lineage>
        <taxon>Bacteria</taxon>
        <taxon>Bacillati</taxon>
        <taxon>Bacillota</taxon>
        <taxon>Bacilli</taxon>
        <taxon>Lactobacillales</taxon>
        <taxon>Lactobacillaceae</taxon>
        <taxon>Xylocopilactobacillus</taxon>
    </lineage>
</organism>
<dbReference type="AlphaFoldDB" id="A0AAU9DM12"/>
<accession>A0AAU9DM12</accession>
<dbReference type="KEGG" id="xap:XA3_03680"/>